<name>A0A3S1J586_9CYAN</name>
<protein>
    <submittedName>
        <fullName evidence="1">Uncharacterized protein</fullName>
    </submittedName>
</protein>
<evidence type="ECO:0000313" key="1">
    <source>
        <dbReference type="EMBL" id="RUT07895.1"/>
    </source>
</evidence>
<dbReference type="OrthoDB" id="582274at2"/>
<accession>A0A3S1J586</accession>
<dbReference type="Proteomes" id="UP000271624">
    <property type="component" value="Unassembled WGS sequence"/>
</dbReference>
<dbReference type="AlphaFoldDB" id="A0A3S1J586"/>
<dbReference type="EMBL" id="RSCL01000004">
    <property type="protein sequence ID" value="RUT07895.1"/>
    <property type="molecule type" value="Genomic_DNA"/>
</dbReference>
<proteinExistence type="predicted"/>
<evidence type="ECO:0000313" key="2">
    <source>
        <dbReference type="Proteomes" id="UP000271624"/>
    </source>
</evidence>
<gene>
    <name evidence="1" type="ORF">DSM106972_021550</name>
</gene>
<reference evidence="1" key="1">
    <citation type="submission" date="2018-12" db="EMBL/GenBank/DDBJ databases">
        <authorList>
            <person name="Will S."/>
            <person name="Neumann-Schaal M."/>
            <person name="Henke P."/>
        </authorList>
    </citation>
    <scope>NUCLEOTIDE SEQUENCE</scope>
    <source>
        <strain evidence="1">PCC 7102</strain>
    </source>
</reference>
<reference evidence="1" key="2">
    <citation type="journal article" date="2019" name="Genome Biol. Evol.">
        <title>Day and night: Metabolic profiles and evolutionary relationships of six axenic non-marine cyanobacteria.</title>
        <authorList>
            <person name="Will S.E."/>
            <person name="Henke P."/>
            <person name="Boedeker C."/>
            <person name="Huang S."/>
            <person name="Brinkmann H."/>
            <person name="Rohde M."/>
            <person name="Jarek M."/>
            <person name="Friedl T."/>
            <person name="Seufert S."/>
            <person name="Schumacher M."/>
            <person name="Overmann J."/>
            <person name="Neumann-Schaal M."/>
            <person name="Petersen J."/>
        </authorList>
    </citation>
    <scope>NUCLEOTIDE SEQUENCE [LARGE SCALE GENOMIC DNA]</scope>
    <source>
        <strain evidence="1">PCC 7102</strain>
    </source>
</reference>
<dbReference type="RefSeq" id="WP_127080740.1">
    <property type="nucleotide sequence ID" value="NZ_RSCL01000004.1"/>
</dbReference>
<comment type="caution">
    <text evidence="1">The sequence shown here is derived from an EMBL/GenBank/DDBJ whole genome shotgun (WGS) entry which is preliminary data.</text>
</comment>
<organism evidence="1 2">
    <name type="scientific">Dulcicalothrix desertica PCC 7102</name>
    <dbReference type="NCBI Taxonomy" id="232991"/>
    <lineage>
        <taxon>Bacteria</taxon>
        <taxon>Bacillati</taxon>
        <taxon>Cyanobacteriota</taxon>
        <taxon>Cyanophyceae</taxon>
        <taxon>Nostocales</taxon>
        <taxon>Calotrichaceae</taxon>
        <taxon>Dulcicalothrix</taxon>
    </lineage>
</organism>
<keyword evidence="2" id="KW-1185">Reference proteome</keyword>
<sequence length="161" mass="16905">MQNLIFYALCVGLIISLTAGLTNNLSYSQISSEASSDSGATHTFTSTTSTQSNSASIQRNSLSLSAANLKQPQILKINAPSARLQGEISINGKVVQRLNDSSSKLDLSPYLSVGQQKIEVSAQYSPSTAAVSVEVQGSGNNISQQTSGSGTLNYTLDLDIQ</sequence>